<gene>
    <name evidence="3" type="ORF">BaRGS_00006161</name>
</gene>
<keyword evidence="4" id="KW-1185">Reference proteome</keyword>
<evidence type="ECO:0000256" key="2">
    <source>
        <dbReference type="SAM" id="Coils"/>
    </source>
</evidence>
<dbReference type="Proteomes" id="UP001519460">
    <property type="component" value="Unassembled WGS sequence"/>
</dbReference>
<evidence type="ECO:0000313" key="3">
    <source>
        <dbReference type="EMBL" id="KAK7502586.1"/>
    </source>
</evidence>
<evidence type="ECO:0000256" key="1">
    <source>
        <dbReference type="ARBA" id="ARBA00010090"/>
    </source>
</evidence>
<comment type="caution">
    <text evidence="3">The sequence shown here is derived from an EMBL/GenBank/DDBJ whole genome shotgun (WGS) entry which is preliminary data.</text>
</comment>
<sequence length="254" mass="26525">MSSQPNTAELARQLKASEDVCLFMATKEKQIMKEAGILHAKIKDIIEDLNEHHRNVTIAKTTGTAASVAGGVAVAAGFLLAPFTFGASVAVGLAGAGVAAAGGLVTAGAEVTETIITNNNVKQVQEDLESLQSKTKEYEALCEILEEDDDLFQELKKLGKAGKTGAKTAYRIIKAVRAAKAARAAGTSVAVAAGSAGAKLLSKSFVALNVILLPLNIYDLVKSSVALAENEDSPASADLEKLCRKLKEIKKGKF</sequence>
<protein>
    <submittedName>
        <fullName evidence="3">Uncharacterized protein</fullName>
    </submittedName>
</protein>
<dbReference type="Pfam" id="PF05461">
    <property type="entry name" value="ApoL"/>
    <property type="match status" value="1"/>
</dbReference>
<feature type="coiled-coil region" evidence="2">
    <location>
        <begin position="121"/>
        <end position="148"/>
    </location>
</feature>
<comment type="similarity">
    <text evidence="1">Belongs to the apolipoprotein L family.</text>
</comment>
<accession>A0ABD0LSY5</accession>
<reference evidence="3 4" key="1">
    <citation type="journal article" date="2023" name="Sci. Data">
        <title>Genome assembly of the Korean intertidal mud-creeper Batillaria attramentaria.</title>
        <authorList>
            <person name="Patra A.K."/>
            <person name="Ho P.T."/>
            <person name="Jun S."/>
            <person name="Lee S.J."/>
            <person name="Kim Y."/>
            <person name="Won Y.J."/>
        </authorList>
    </citation>
    <scope>NUCLEOTIDE SEQUENCE [LARGE SCALE GENOMIC DNA]</scope>
    <source>
        <strain evidence="3">Wonlab-2016</strain>
    </source>
</reference>
<dbReference type="AlphaFoldDB" id="A0ABD0LSY5"/>
<dbReference type="PANTHER" id="PTHR14096:SF28">
    <property type="entry name" value="APOLIPOPROTEIN L, 1-RELATED"/>
    <property type="match status" value="1"/>
</dbReference>
<proteinExistence type="inferred from homology"/>
<name>A0ABD0LSY5_9CAEN</name>
<organism evidence="3 4">
    <name type="scientific">Batillaria attramentaria</name>
    <dbReference type="NCBI Taxonomy" id="370345"/>
    <lineage>
        <taxon>Eukaryota</taxon>
        <taxon>Metazoa</taxon>
        <taxon>Spiralia</taxon>
        <taxon>Lophotrochozoa</taxon>
        <taxon>Mollusca</taxon>
        <taxon>Gastropoda</taxon>
        <taxon>Caenogastropoda</taxon>
        <taxon>Sorbeoconcha</taxon>
        <taxon>Cerithioidea</taxon>
        <taxon>Batillariidae</taxon>
        <taxon>Batillaria</taxon>
    </lineage>
</organism>
<keyword evidence="2" id="KW-0175">Coiled coil</keyword>
<dbReference type="InterPro" id="IPR008405">
    <property type="entry name" value="ApoL"/>
</dbReference>
<dbReference type="EMBL" id="JACVVK020000025">
    <property type="protein sequence ID" value="KAK7502586.1"/>
    <property type="molecule type" value="Genomic_DNA"/>
</dbReference>
<evidence type="ECO:0000313" key="4">
    <source>
        <dbReference type="Proteomes" id="UP001519460"/>
    </source>
</evidence>
<dbReference type="PANTHER" id="PTHR14096">
    <property type="entry name" value="APOLIPOPROTEIN L"/>
    <property type="match status" value="1"/>
</dbReference>